<accession>A0A2S7T2W4</accession>
<dbReference type="GO" id="GO:0050049">
    <property type="term" value="F:L-leucine dehydrogenase activity"/>
    <property type="evidence" value="ECO:0007669"/>
    <property type="project" value="UniProtKB-EC"/>
</dbReference>
<comment type="caution">
    <text evidence="5">The sequence shown here is derived from an EMBL/GenBank/DDBJ whole genome shotgun (WGS) entry which is preliminary data.</text>
</comment>
<dbReference type="RefSeq" id="WP_042277493.1">
    <property type="nucleotide sequence ID" value="NZ_BBML01000002.1"/>
</dbReference>
<dbReference type="GO" id="GO:0006520">
    <property type="term" value="P:amino acid metabolic process"/>
    <property type="evidence" value="ECO:0007669"/>
    <property type="project" value="InterPro"/>
</dbReference>
<proteinExistence type="inferred from homology"/>
<evidence type="ECO:0000256" key="3">
    <source>
        <dbReference type="ARBA" id="ARBA00023027"/>
    </source>
</evidence>
<evidence type="ECO:0000256" key="1">
    <source>
        <dbReference type="ARBA" id="ARBA00006382"/>
    </source>
</evidence>
<accession>A0A090PZK7</accession>
<evidence type="ECO:0000313" key="6">
    <source>
        <dbReference type="Proteomes" id="UP000029221"/>
    </source>
</evidence>
<evidence type="ECO:0000256" key="4">
    <source>
        <dbReference type="RuleBase" id="RU004417"/>
    </source>
</evidence>
<evidence type="ECO:0000256" key="2">
    <source>
        <dbReference type="ARBA" id="ARBA00023002"/>
    </source>
</evidence>
<dbReference type="PANTHER" id="PTHR42722">
    <property type="entry name" value="LEUCINE DEHYDROGENASE"/>
    <property type="match status" value="1"/>
</dbReference>
<dbReference type="eggNOG" id="COG0334">
    <property type="taxonomic scope" value="Bacteria"/>
</dbReference>
<dbReference type="SUPFAM" id="SSF51735">
    <property type="entry name" value="NAD(P)-binding Rossmann-fold domains"/>
    <property type="match status" value="1"/>
</dbReference>
<name>A0A090PZK7_9FLAO</name>
<dbReference type="Gene3D" id="3.40.50.720">
    <property type="entry name" value="NAD(P)-binding Rossmann-like Domain"/>
    <property type="match status" value="1"/>
</dbReference>
<dbReference type="FunFam" id="3.40.50.10860:FF:000010">
    <property type="entry name" value="Leucine dehydrogenase"/>
    <property type="match status" value="1"/>
</dbReference>
<dbReference type="STRING" id="319236.BST91_08770"/>
<protein>
    <submittedName>
        <fullName evidence="5">Leucine dehydrogenase</fullName>
        <ecNumber evidence="5">1.4.1.9</ecNumber>
    </submittedName>
</protein>
<dbReference type="PRINTS" id="PR00082">
    <property type="entry name" value="GLFDHDRGNASE"/>
</dbReference>
<dbReference type="InterPro" id="IPR046346">
    <property type="entry name" value="Aminoacid_DH-like_N_sf"/>
</dbReference>
<dbReference type="InterPro" id="IPR006096">
    <property type="entry name" value="Glu/Leu/Phe/Val/Trp_DH_C"/>
</dbReference>
<dbReference type="SUPFAM" id="SSF53223">
    <property type="entry name" value="Aminoacid dehydrogenase-like, N-terminal domain"/>
    <property type="match status" value="1"/>
</dbReference>
<evidence type="ECO:0000313" key="5">
    <source>
        <dbReference type="EMBL" id="GAK96279.1"/>
    </source>
</evidence>
<dbReference type="InterPro" id="IPR016211">
    <property type="entry name" value="Glu/Phe/Leu/Val/Trp_DH_bac/arc"/>
</dbReference>
<keyword evidence="2 4" id="KW-0560">Oxidoreductase</keyword>
<dbReference type="InterPro" id="IPR006095">
    <property type="entry name" value="Glu/Leu/Phe/Val/Trp_DH"/>
</dbReference>
<dbReference type="EMBL" id="BBML01000002">
    <property type="protein sequence ID" value="GAK96279.1"/>
    <property type="molecule type" value="Genomic_DNA"/>
</dbReference>
<dbReference type="Proteomes" id="UP000029221">
    <property type="component" value="Unassembled WGS sequence"/>
</dbReference>
<dbReference type="Gene3D" id="3.40.50.10860">
    <property type="entry name" value="Leucine Dehydrogenase, chain A, domain 1"/>
    <property type="match status" value="1"/>
</dbReference>
<dbReference type="AlphaFoldDB" id="A0A090PZK7"/>
<keyword evidence="6" id="KW-1185">Reference proteome</keyword>
<dbReference type="PANTHER" id="PTHR42722:SF1">
    <property type="entry name" value="VALINE DEHYDROGENASE"/>
    <property type="match status" value="1"/>
</dbReference>
<sequence length="367" mass="40259">MSQDYTSVEEMIQQDPVFGQVSFNNHEQIVFCNDKDTGLRAIIGIHNTVLGPALGGTRMWQYKNEWEALNDVLRLSRGMTYKSAITGLNLGGGKAVIIGDAKTQKTPELMRRFGEFVHSLSGKYITAEDVGMETEDMDTVREVTPYVTGISQDKGGAGNPSPITAYGVFMGMKAAAKYKYGSDILEDKTVYVQGIGNVGETLVEYLTQEGAKVVVSDINQGKLEEVRDKYGATIYGGTNLYAEKMDIYAPCALGATVNDDTVNLLNCDIVAGAANNQLADEQKHGKRLQERGILYAPDFLINAGGIINVYAELEGYDRTEIMRKTENIYTTTIEILNRAHETGVTTHQAALEIAQARIDARKQEQLA</sequence>
<comment type="similarity">
    <text evidence="1 4">Belongs to the Glu/Leu/Phe/Val dehydrogenases family.</text>
</comment>
<dbReference type="EC" id="1.4.1.9" evidence="5"/>
<organism evidence="5 6">
    <name type="scientific">Nonlabens tegetincola</name>
    <dbReference type="NCBI Taxonomy" id="323273"/>
    <lineage>
        <taxon>Bacteria</taxon>
        <taxon>Pseudomonadati</taxon>
        <taxon>Bacteroidota</taxon>
        <taxon>Flavobacteriia</taxon>
        <taxon>Flavobacteriales</taxon>
        <taxon>Flavobacteriaceae</taxon>
        <taxon>Nonlabens</taxon>
    </lineage>
</organism>
<dbReference type="CDD" id="cd01075">
    <property type="entry name" value="NAD_bind_Leu_Phe_Val_DH"/>
    <property type="match status" value="1"/>
</dbReference>
<dbReference type="Pfam" id="PF00208">
    <property type="entry name" value="ELFV_dehydrog"/>
    <property type="match status" value="2"/>
</dbReference>
<dbReference type="OrthoDB" id="9803297at2"/>
<dbReference type="PIRSF" id="PIRSF000188">
    <property type="entry name" value="Phe_leu_dh"/>
    <property type="match status" value="1"/>
</dbReference>
<dbReference type="SMART" id="SM00839">
    <property type="entry name" value="ELFV_dehydrog"/>
    <property type="match status" value="1"/>
</dbReference>
<dbReference type="InterPro" id="IPR036291">
    <property type="entry name" value="NAD(P)-bd_dom_sf"/>
</dbReference>
<dbReference type="InterPro" id="IPR006097">
    <property type="entry name" value="Glu/Leu/Phe/Val/Trp_DH_dimer"/>
</dbReference>
<keyword evidence="3" id="KW-0520">NAD</keyword>
<gene>
    <name evidence="5" type="ORF">JCM19294_1792</name>
</gene>
<reference evidence="5" key="1">
    <citation type="journal article" date="2014" name="Genome Announc.">
        <title>Draft Genome Sequences of Marine Flavobacterium Nonlabens Strains NR17, NR24, NR27, NR32, NR33, and Ara13.</title>
        <authorList>
            <person name="Nakanishi M."/>
            <person name="Meirelles P."/>
            <person name="Suzuki R."/>
            <person name="Takatani N."/>
            <person name="Mino S."/>
            <person name="Suda W."/>
            <person name="Oshima K."/>
            <person name="Hattori M."/>
            <person name="Ohkuma M."/>
            <person name="Hosokawa M."/>
            <person name="Miyashita K."/>
            <person name="Thompson F.L."/>
            <person name="Niwa A."/>
            <person name="Sawabe T."/>
            <person name="Sawabe T."/>
        </authorList>
    </citation>
    <scope>NUCLEOTIDE SEQUENCE [LARGE SCALE GENOMIC DNA]</scope>
    <source>
        <strain evidence="5">JCM 19294</strain>
    </source>
</reference>
<dbReference type="Pfam" id="PF02812">
    <property type="entry name" value="ELFV_dehydrog_N"/>
    <property type="match status" value="1"/>
</dbReference>